<dbReference type="NCBIfam" id="TIGR00563">
    <property type="entry name" value="rsmB"/>
    <property type="match status" value="1"/>
</dbReference>
<dbReference type="GO" id="GO:0008649">
    <property type="term" value="F:rRNA methyltransferase activity"/>
    <property type="evidence" value="ECO:0007669"/>
    <property type="project" value="InterPro"/>
</dbReference>
<dbReference type="FunFam" id="3.40.50.150:FF:000022">
    <property type="entry name" value="Ribosomal RNA small subunit methyltransferase B"/>
    <property type="match status" value="1"/>
</dbReference>
<feature type="binding site" evidence="14">
    <location>
        <position position="328"/>
    </location>
    <ligand>
        <name>S-adenosyl-L-methionine</name>
        <dbReference type="ChEBI" id="CHEBI:59789"/>
    </ligand>
</feature>
<comment type="similarity">
    <text evidence="3 14">Belongs to the class I-like SAM-binding methyltransferase superfamily. RsmB/NOP family.</text>
</comment>
<dbReference type="EMBL" id="CP022579">
    <property type="protein sequence ID" value="QEL63499.1"/>
    <property type="molecule type" value="Genomic_DNA"/>
</dbReference>
<dbReference type="InterPro" id="IPR049560">
    <property type="entry name" value="MeTrfase_RsmB-F_NOP2_cat"/>
</dbReference>
<dbReference type="InterPro" id="IPR054728">
    <property type="entry name" value="RsmB-like_ferredoxin"/>
</dbReference>
<protein>
    <recommendedName>
        <fullName evidence="4">16S rRNA (cytosine(967)-C(5))-methyltransferase</fullName>
        <ecNumber evidence="4">2.1.1.176</ecNumber>
    </recommendedName>
    <alternativeName>
        <fullName evidence="11">16S rRNA m5C967 methyltransferase</fullName>
    </alternativeName>
    <alternativeName>
        <fullName evidence="12">rRNA (cytosine-C(5)-)-methyltransferase RsmB</fullName>
    </alternativeName>
</protein>
<dbReference type="AlphaFoldDB" id="A0A5C1E4P6"/>
<evidence type="ECO:0000256" key="11">
    <source>
        <dbReference type="ARBA" id="ARBA00030399"/>
    </source>
</evidence>
<accession>A0A5C1E4P6</accession>
<feature type="binding site" evidence="14">
    <location>
        <position position="283"/>
    </location>
    <ligand>
        <name>S-adenosyl-L-methionine</name>
        <dbReference type="ChEBI" id="CHEBI:59789"/>
    </ligand>
</feature>
<dbReference type="EC" id="2.1.1.176" evidence="4"/>
<dbReference type="Proteomes" id="UP000323671">
    <property type="component" value="Chromosome"/>
</dbReference>
<dbReference type="InterPro" id="IPR006027">
    <property type="entry name" value="NusB_RsmB_TIM44"/>
</dbReference>
<dbReference type="PANTHER" id="PTHR22807">
    <property type="entry name" value="NOP2 YEAST -RELATED NOL1/NOP2/FMU SUN DOMAIN-CONTAINING"/>
    <property type="match status" value="1"/>
</dbReference>
<evidence type="ECO:0000259" key="15">
    <source>
        <dbReference type="PROSITE" id="PS51686"/>
    </source>
</evidence>
<keyword evidence="8 14" id="KW-0808">Transferase</keyword>
<keyword evidence="10 14" id="KW-0694">RNA-binding</keyword>
<evidence type="ECO:0000256" key="12">
    <source>
        <dbReference type="ARBA" id="ARBA00031088"/>
    </source>
</evidence>
<evidence type="ECO:0000256" key="13">
    <source>
        <dbReference type="ARBA" id="ARBA00047283"/>
    </source>
</evidence>
<sequence length="431" mass="46938">MPPWPKADALATAFLLAVPVVGGVLDGRSLAELLGRGVPVPRGREATGTVRAQAQDMVYWTLRRYGLGDAILSRLLERPLPSVEIRALLLLALYRLDAEPDDSHTTVDQAVEAAGHLAGGRFKALVNAVLRNALRRRDSLAQATADDADAQTWHPAWWRAKLQQAYPDRWVELLAAANQAPPMALRVNRRRASVVEMAQRLVEVDCPTEACGADGLRLLRPRPVSDIPGFAEGLVSVQDPGAQRAAHLLAAAPGQRVLDACAAPGGKAAHILELADARLLALDVSPERCQRIEQNLERLGLAAAVKVADCRDVARWWDGKPFDRILADVPCSASGVARRHPDSKWLRRPEDIASFARTQGEILRALWPTLARGGKMLYATCSVFPEENTEQIAAFLADPAVHGQVELLGEETLLPCPDHDGFYYALLQKTL</sequence>
<evidence type="ECO:0000256" key="8">
    <source>
        <dbReference type="ARBA" id="ARBA00022679"/>
    </source>
</evidence>
<name>A0A5C1E4P6_9RHOO</name>
<dbReference type="Gene3D" id="1.10.940.10">
    <property type="entry name" value="NusB-like"/>
    <property type="match status" value="1"/>
</dbReference>
<dbReference type="InterPro" id="IPR018314">
    <property type="entry name" value="RsmB/NOL1/NOP2-like_CS"/>
</dbReference>
<dbReference type="GO" id="GO:0006355">
    <property type="term" value="P:regulation of DNA-templated transcription"/>
    <property type="evidence" value="ECO:0007669"/>
    <property type="project" value="InterPro"/>
</dbReference>
<dbReference type="PRINTS" id="PR02008">
    <property type="entry name" value="RCMTFAMILY"/>
</dbReference>
<evidence type="ECO:0000256" key="14">
    <source>
        <dbReference type="PROSITE-ProRule" id="PRU01023"/>
    </source>
</evidence>
<dbReference type="Gene3D" id="3.40.50.150">
    <property type="entry name" value="Vaccinia Virus protein VP39"/>
    <property type="match status" value="1"/>
</dbReference>
<dbReference type="InterPro" id="IPR029063">
    <property type="entry name" value="SAM-dependent_MTases_sf"/>
</dbReference>
<dbReference type="InterPro" id="IPR035926">
    <property type="entry name" value="NusB-like_sf"/>
</dbReference>
<dbReference type="InterPro" id="IPR004573">
    <property type="entry name" value="rRNA_ssu_MeTfrase_B"/>
</dbReference>
<comment type="catalytic activity">
    <reaction evidence="13">
        <text>cytidine(967) in 16S rRNA + S-adenosyl-L-methionine = 5-methylcytidine(967) in 16S rRNA + S-adenosyl-L-homocysteine + H(+)</text>
        <dbReference type="Rhea" id="RHEA:42748"/>
        <dbReference type="Rhea" id="RHEA-COMP:10219"/>
        <dbReference type="Rhea" id="RHEA-COMP:10220"/>
        <dbReference type="ChEBI" id="CHEBI:15378"/>
        <dbReference type="ChEBI" id="CHEBI:57856"/>
        <dbReference type="ChEBI" id="CHEBI:59789"/>
        <dbReference type="ChEBI" id="CHEBI:74483"/>
        <dbReference type="ChEBI" id="CHEBI:82748"/>
        <dbReference type="EC" id="2.1.1.176"/>
    </reaction>
</comment>
<evidence type="ECO:0000256" key="2">
    <source>
        <dbReference type="ARBA" id="ARBA00004496"/>
    </source>
</evidence>
<evidence type="ECO:0000256" key="1">
    <source>
        <dbReference type="ARBA" id="ARBA00002724"/>
    </source>
</evidence>
<dbReference type="CDD" id="cd02440">
    <property type="entry name" value="AdoMet_MTases"/>
    <property type="match status" value="1"/>
</dbReference>
<dbReference type="InterPro" id="IPR001678">
    <property type="entry name" value="MeTrfase_RsmB-F_NOP2_dom"/>
</dbReference>
<feature type="binding site" evidence="14">
    <location>
        <begin position="261"/>
        <end position="267"/>
    </location>
    <ligand>
        <name>S-adenosyl-L-methionine</name>
        <dbReference type="ChEBI" id="CHEBI:59789"/>
    </ligand>
</feature>
<dbReference type="Pfam" id="PF01029">
    <property type="entry name" value="NusB"/>
    <property type="match status" value="1"/>
</dbReference>
<evidence type="ECO:0000256" key="5">
    <source>
        <dbReference type="ARBA" id="ARBA00022490"/>
    </source>
</evidence>
<feature type="binding site" evidence="14">
    <location>
        <position position="309"/>
    </location>
    <ligand>
        <name>S-adenosyl-L-methionine</name>
        <dbReference type="ChEBI" id="CHEBI:59789"/>
    </ligand>
</feature>
<evidence type="ECO:0000256" key="6">
    <source>
        <dbReference type="ARBA" id="ARBA00022552"/>
    </source>
</evidence>
<proteinExistence type="inferred from homology"/>
<evidence type="ECO:0000313" key="17">
    <source>
        <dbReference type="Proteomes" id="UP000323671"/>
    </source>
</evidence>
<dbReference type="InterPro" id="IPR023267">
    <property type="entry name" value="RCMT"/>
</dbReference>
<keyword evidence="6" id="KW-0698">rRNA processing</keyword>
<keyword evidence="7 14" id="KW-0489">Methyltransferase</keyword>
<dbReference type="SUPFAM" id="SSF53335">
    <property type="entry name" value="S-adenosyl-L-methionine-dependent methyltransferases"/>
    <property type="match status" value="1"/>
</dbReference>
<comment type="function">
    <text evidence="1">Specifically methylates the cytosine at position 967 (m5C967) of 16S rRNA.</text>
</comment>
<organism evidence="16 17">
    <name type="scientific">Oryzomicrobium terrae</name>
    <dbReference type="NCBI Taxonomy" id="1735038"/>
    <lineage>
        <taxon>Bacteria</taxon>
        <taxon>Pseudomonadati</taxon>
        <taxon>Pseudomonadota</taxon>
        <taxon>Betaproteobacteria</taxon>
        <taxon>Rhodocyclales</taxon>
        <taxon>Rhodocyclaceae</taxon>
        <taxon>Oryzomicrobium</taxon>
    </lineage>
</organism>
<feature type="domain" description="SAM-dependent MTase RsmB/NOP-type" evidence="15">
    <location>
        <begin position="173"/>
        <end position="430"/>
    </location>
</feature>
<dbReference type="NCBIfam" id="NF008149">
    <property type="entry name" value="PRK10901.1"/>
    <property type="match status" value="1"/>
</dbReference>
<evidence type="ECO:0000256" key="9">
    <source>
        <dbReference type="ARBA" id="ARBA00022691"/>
    </source>
</evidence>
<dbReference type="Pfam" id="PF22458">
    <property type="entry name" value="RsmF-B_ferredox"/>
    <property type="match status" value="1"/>
</dbReference>
<feature type="active site" description="Nucleophile" evidence="14">
    <location>
        <position position="381"/>
    </location>
</feature>
<keyword evidence="9 14" id="KW-0949">S-adenosyl-L-methionine</keyword>
<dbReference type="Pfam" id="PF01189">
    <property type="entry name" value="Methyltr_RsmB-F"/>
    <property type="match status" value="1"/>
</dbReference>
<dbReference type="PANTHER" id="PTHR22807:SF61">
    <property type="entry name" value="NOL1_NOP2_SUN FAMILY PROTEIN _ ANTITERMINATION NUSB DOMAIN-CONTAINING PROTEIN"/>
    <property type="match status" value="1"/>
</dbReference>
<gene>
    <name evidence="16" type="primary">rsmB</name>
    <name evidence="16" type="ORF">OTERR_00230</name>
</gene>
<evidence type="ECO:0000313" key="16">
    <source>
        <dbReference type="EMBL" id="QEL63499.1"/>
    </source>
</evidence>
<comment type="subcellular location">
    <subcellularLocation>
        <location evidence="2">Cytoplasm</location>
    </subcellularLocation>
</comment>
<dbReference type="GO" id="GO:0005737">
    <property type="term" value="C:cytoplasm"/>
    <property type="evidence" value="ECO:0007669"/>
    <property type="project" value="UniProtKB-SubCell"/>
</dbReference>
<evidence type="ECO:0000256" key="4">
    <source>
        <dbReference type="ARBA" id="ARBA00012140"/>
    </source>
</evidence>
<dbReference type="Gene3D" id="3.30.70.1170">
    <property type="entry name" value="Sun protein, domain 3"/>
    <property type="match status" value="1"/>
</dbReference>
<evidence type="ECO:0000256" key="3">
    <source>
        <dbReference type="ARBA" id="ARBA00007494"/>
    </source>
</evidence>
<reference evidence="16 17" key="1">
    <citation type="submission" date="2017-07" db="EMBL/GenBank/DDBJ databases">
        <title>Complete genome sequence of Oryzomicrobium terrae TPP412.</title>
        <authorList>
            <person name="Chiu L.-W."/>
            <person name="Lo K.-J."/>
            <person name="Tsai Y.-M."/>
            <person name="Lin S.-S."/>
            <person name="Kuo C.-H."/>
            <person name="Liu C.-T."/>
        </authorList>
    </citation>
    <scope>NUCLEOTIDE SEQUENCE [LARGE SCALE GENOMIC DNA]</scope>
    <source>
        <strain evidence="16 17">TPP412</strain>
    </source>
</reference>
<keyword evidence="5" id="KW-0963">Cytoplasm</keyword>
<dbReference type="SUPFAM" id="SSF48013">
    <property type="entry name" value="NusB-like"/>
    <property type="match status" value="1"/>
</dbReference>
<dbReference type="PROSITE" id="PS51686">
    <property type="entry name" value="SAM_MT_RSMB_NOP"/>
    <property type="match status" value="1"/>
</dbReference>
<dbReference type="GO" id="GO:0003723">
    <property type="term" value="F:RNA binding"/>
    <property type="evidence" value="ECO:0007669"/>
    <property type="project" value="UniProtKB-UniRule"/>
</dbReference>
<keyword evidence="17" id="KW-1185">Reference proteome</keyword>
<evidence type="ECO:0000256" key="7">
    <source>
        <dbReference type="ARBA" id="ARBA00022603"/>
    </source>
</evidence>
<dbReference type="KEGG" id="otr:OTERR_00230"/>
<dbReference type="PROSITE" id="PS01153">
    <property type="entry name" value="NOL1_NOP2_SUN"/>
    <property type="match status" value="1"/>
</dbReference>
<evidence type="ECO:0000256" key="10">
    <source>
        <dbReference type="ARBA" id="ARBA00022884"/>
    </source>
</evidence>